<dbReference type="Proteomes" id="UP000177870">
    <property type="component" value="Chromosome"/>
</dbReference>
<dbReference type="AlphaFoldDB" id="A0A1D8U148"/>
<name>A0A1D8U148_9CYAN</name>
<accession>A0A1D8U148</accession>
<dbReference type="OrthoDB" id="442799at2"/>
<dbReference type="KEGG" id="mpro:BJP34_33065"/>
<proteinExistence type="predicted"/>
<feature type="region of interest" description="Disordered" evidence="1">
    <location>
        <begin position="376"/>
        <end position="395"/>
    </location>
</feature>
<dbReference type="EMBL" id="CP017599">
    <property type="protein sequence ID" value="AOX03620.1"/>
    <property type="molecule type" value="Genomic_DNA"/>
</dbReference>
<reference evidence="3" key="1">
    <citation type="submission" date="2016-10" db="EMBL/GenBank/DDBJ databases">
        <title>Comparative genomics uncovers the prolific and rare metabolic potential of the cyanobacterial genus Moorea.</title>
        <authorList>
            <person name="Leao T."/>
            <person name="Castelao G."/>
            <person name="Korobeynikov A."/>
            <person name="Monroe E.A."/>
            <person name="Podell S."/>
            <person name="Glukhov E."/>
            <person name="Allen E."/>
            <person name="Gerwick W.H."/>
            <person name="Gerwick L."/>
        </authorList>
    </citation>
    <scope>NUCLEOTIDE SEQUENCE [LARGE SCALE GENOMIC DNA]</scope>
    <source>
        <strain evidence="3">PAL-8-15-08-1</strain>
    </source>
</reference>
<evidence type="ECO:0000313" key="2">
    <source>
        <dbReference type="EMBL" id="AOX03620.1"/>
    </source>
</evidence>
<sequence>MYKTIPVKATFSDEEKAFWLFQCENANSLWNCAIYYSKQKHYSWLEQQPEAFTTYWKEDVLRYGWKTYKCSVKYAELCKELKNNPHYKAMAAQSAQQTLKSVAESITSYNQLVPLYYKGQVDRPKLLRYRNKGGLAAVTFPRQALTYRKGLFYPSISKESKPELLGEIVLEAPEFLDPDWVKEVTIRPYYGQLWIDWVIDDGKQPVEQDPNLDYSQAWSFDHGGDNWLTGVSTQGKSLIIDGRKLKSMNQGYARLVAKYKAGKPEFYWDANLDRVQRKRNNQMRDAVNKAARFIINRCLSDSAKPTLRERIGNLIIGWNEGQKNRTNMGRRGNQKFVVIPTKRLIERLKQLCREYGIKLTITEEAYTSKASYLDDDSLPKHGEKPTGWTPSGKRMKRGLYKSSNGHLVNADCNGAANIARKVTVQLGLDLTKAGRGALTLPHRYDLFTSLSRSYRKRSEVARFQPATSHPLRIPRALAGGDVN</sequence>
<dbReference type="STRING" id="1458985.BJP34_33065"/>
<gene>
    <name evidence="2" type="ORF">BJP34_33065</name>
</gene>
<organism evidence="2 3">
    <name type="scientific">Moorena producens PAL-8-15-08-1</name>
    <dbReference type="NCBI Taxonomy" id="1458985"/>
    <lineage>
        <taxon>Bacteria</taxon>
        <taxon>Bacillati</taxon>
        <taxon>Cyanobacteriota</taxon>
        <taxon>Cyanophyceae</taxon>
        <taxon>Coleofasciculales</taxon>
        <taxon>Coleofasciculaceae</taxon>
        <taxon>Moorena</taxon>
    </lineage>
</organism>
<dbReference type="RefSeq" id="WP_070395991.1">
    <property type="nucleotide sequence ID" value="NZ_CP017599.1"/>
</dbReference>
<evidence type="ECO:0000313" key="3">
    <source>
        <dbReference type="Proteomes" id="UP000177870"/>
    </source>
</evidence>
<protein>
    <submittedName>
        <fullName evidence="2">Transposase</fullName>
    </submittedName>
</protein>
<evidence type="ECO:0000256" key="1">
    <source>
        <dbReference type="SAM" id="MobiDB-lite"/>
    </source>
</evidence>